<sequence>MGKTRRTKLRQSVRGRVRDDNDRFKKVKRAERNYIAFQIDNNAFNKYPVIVKGCSQICTPTTAIFDVEDVTLPLTESSNPNANKTGIDSYTFSEAESAYCGETQFIDKLRECAITDNIELIQLPTDARTLLKTQKNHVNIRQLDNGHYVHLGSKNYLDMLFSNAEDHVMK</sequence>
<accession>A0AAN7PC96</accession>
<dbReference type="AlphaFoldDB" id="A0AAN7PC96"/>
<gene>
    <name evidence="1" type="ORF">RN001_005751</name>
</gene>
<comment type="caution">
    <text evidence="1">The sequence shown here is derived from an EMBL/GenBank/DDBJ whole genome shotgun (WGS) entry which is preliminary data.</text>
</comment>
<organism evidence="1 2">
    <name type="scientific">Aquatica leii</name>
    <dbReference type="NCBI Taxonomy" id="1421715"/>
    <lineage>
        <taxon>Eukaryota</taxon>
        <taxon>Metazoa</taxon>
        <taxon>Ecdysozoa</taxon>
        <taxon>Arthropoda</taxon>
        <taxon>Hexapoda</taxon>
        <taxon>Insecta</taxon>
        <taxon>Pterygota</taxon>
        <taxon>Neoptera</taxon>
        <taxon>Endopterygota</taxon>
        <taxon>Coleoptera</taxon>
        <taxon>Polyphaga</taxon>
        <taxon>Elateriformia</taxon>
        <taxon>Elateroidea</taxon>
        <taxon>Lampyridae</taxon>
        <taxon>Luciolinae</taxon>
        <taxon>Aquatica</taxon>
    </lineage>
</organism>
<evidence type="ECO:0000313" key="2">
    <source>
        <dbReference type="Proteomes" id="UP001353858"/>
    </source>
</evidence>
<evidence type="ECO:0000313" key="1">
    <source>
        <dbReference type="EMBL" id="KAK4882432.1"/>
    </source>
</evidence>
<dbReference type="EMBL" id="JARPUR010000002">
    <property type="protein sequence ID" value="KAK4882432.1"/>
    <property type="molecule type" value="Genomic_DNA"/>
</dbReference>
<dbReference type="Proteomes" id="UP001353858">
    <property type="component" value="Unassembled WGS sequence"/>
</dbReference>
<keyword evidence="2" id="KW-1185">Reference proteome</keyword>
<proteinExistence type="predicted"/>
<protein>
    <submittedName>
        <fullName evidence="1">Uncharacterized protein</fullName>
    </submittedName>
</protein>
<name>A0AAN7PC96_9COLE</name>
<reference evidence="2" key="1">
    <citation type="submission" date="2023-01" db="EMBL/GenBank/DDBJ databases">
        <title>Key to firefly adult light organ development and bioluminescence: homeobox transcription factors regulate luciferase expression and transportation to peroxisome.</title>
        <authorList>
            <person name="Fu X."/>
        </authorList>
    </citation>
    <scope>NUCLEOTIDE SEQUENCE [LARGE SCALE GENOMIC DNA]</scope>
</reference>